<keyword evidence="8 11" id="KW-1133">Transmembrane helix</keyword>
<dbReference type="InterPro" id="IPR013210">
    <property type="entry name" value="LRR_N_plant-typ"/>
</dbReference>
<dbReference type="Proteomes" id="UP001497457">
    <property type="component" value="Unassembled WGS sequence"/>
</dbReference>
<gene>
    <name evidence="15" type="ORF">URODEC1_LOCUS122075</name>
    <name evidence="14" type="ORF">URODEC1_LOCUS61133</name>
</gene>
<dbReference type="FunFam" id="3.80.10.10:FF:000095">
    <property type="entry name" value="LRR receptor-like serine/threonine-protein kinase GSO1"/>
    <property type="match status" value="1"/>
</dbReference>
<dbReference type="EMBL" id="CAXIPR030001569">
    <property type="protein sequence ID" value="CAM0148835.1"/>
    <property type="molecule type" value="Genomic_DNA"/>
</dbReference>
<evidence type="ECO:0000259" key="13">
    <source>
        <dbReference type="Pfam" id="PF23598"/>
    </source>
</evidence>
<dbReference type="InterPro" id="IPR046956">
    <property type="entry name" value="RLP23-like"/>
</dbReference>
<dbReference type="Pfam" id="PF00560">
    <property type="entry name" value="LRR_1"/>
    <property type="match status" value="4"/>
</dbReference>
<feature type="domain" description="Disease resistance R13L4/SHOC-2-like LRR" evidence="13">
    <location>
        <begin position="341"/>
        <end position="551"/>
    </location>
</feature>
<dbReference type="PANTHER" id="PTHR48063:SF40">
    <property type="entry name" value="LEUCINE-RICH REPEAT-CONTAINING N-TERMINAL PLANT-TYPE DOMAIN-CONTAINING PROTEIN"/>
    <property type="match status" value="1"/>
</dbReference>
<reference evidence="15 16" key="1">
    <citation type="submission" date="2024-10" db="EMBL/GenBank/DDBJ databases">
        <authorList>
            <person name="Ryan C."/>
        </authorList>
    </citation>
    <scope>NUCLEOTIDE SEQUENCE [LARGE SCALE GENOMIC DNA]</scope>
</reference>
<accession>A0ABC9H2B6</accession>
<evidence type="ECO:0000256" key="4">
    <source>
        <dbReference type="ARBA" id="ARBA00022614"/>
    </source>
</evidence>
<keyword evidence="6" id="KW-0732">Signal</keyword>
<evidence type="ECO:0000256" key="3">
    <source>
        <dbReference type="ARBA" id="ARBA00022475"/>
    </source>
</evidence>
<keyword evidence="16" id="KW-1185">Reference proteome</keyword>
<comment type="subcellular location">
    <subcellularLocation>
        <location evidence="1">Cell membrane</location>
        <topology evidence="1">Single-pass type I membrane protein</topology>
    </subcellularLocation>
</comment>
<dbReference type="Pfam" id="PF08263">
    <property type="entry name" value="LRRNT_2"/>
    <property type="match status" value="1"/>
</dbReference>
<evidence type="ECO:0000256" key="9">
    <source>
        <dbReference type="ARBA" id="ARBA00023136"/>
    </source>
</evidence>
<dbReference type="GO" id="GO:0005886">
    <property type="term" value="C:plasma membrane"/>
    <property type="evidence" value="ECO:0007669"/>
    <property type="project" value="UniProtKB-SubCell"/>
</dbReference>
<keyword evidence="4" id="KW-0433">Leucine-rich repeat</keyword>
<evidence type="ECO:0000256" key="7">
    <source>
        <dbReference type="ARBA" id="ARBA00022737"/>
    </source>
</evidence>
<name>A0ABC9H2B6_9POAL</name>
<evidence type="ECO:0000256" key="10">
    <source>
        <dbReference type="ARBA" id="ARBA00023180"/>
    </source>
</evidence>
<evidence type="ECO:0000256" key="5">
    <source>
        <dbReference type="ARBA" id="ARBA00022692"/>
    </source>
</evidence>
<keyword evidence="3" id="KW-1003">Cell membrane</keyword>
<dbReference type="PRINTS" id="PR00019">
    <property type="entry name" value="LEURICHRPT"/>
</dbReference>
<dbReference type="EMBL" id="OZ075134">
    <property type="protein sequence ID" value="CAL4992510.1"/>
    <property type="molecule type" value="Genomic_DNA"/>
</dbReference>
<dbReference type="Pfam" id="PF13855">
    <property type="entry name" value="LRR_8"/>
    <property type="match status" value="2"/>
</dbReference>
<organism evidence="15 16">
    <name type="scientific">Urochloa decumbens</name>
    <dbReference type="NCBI Taxonomy" id="240449"/>
    <lineage>
        <taxon>Eukaryota</taxon>
        <taxon>Viridiplantae</taxon>
        <taxon>Streptophyta</taxon>
        <taxon>Embryophyta</taxon>
        <taxon>Tracheophyta</taxon>
        <taxon>Spermatophyta</taxon>
        <taxon>Magnoliopsida</taxon>
        <taxon>Liliopsida</taxon>
        <taxon>Poales</taxon>
        <taxon>Poaceae</taxon>
        <taxon>PACMAD clade</taxon>
        <taxon>Panicoideae</taxon>
        <taxon>Panicodae</taxon>
        <taxon>Paniceae</taxon>
        <taxon>Melinidinae</taxon>
        <taxon>Urochloa</taxon>
    </lineage>
</organism>
<dbReference type="InterPro" id="IPR001611">
    <property type="entry name" value="Leu-rich_rpt"/>
</dbReference>
<keyword evidence="5 11" id="KW-0812">Transmembrane</keyword>
<feature type="transmembrane region" description="Helical" evidence="11">
    <location>
        <begin position="1001"/>
        <end position="1018"/>
    </location>
</feature>
<evidence type="ECO:0000259" key="12">
    <source>
        <dbReference type="Pfam" id="PF08263"/>
    </source>
</evidence>
<feature type="transmembrane region" description="Helical" evidence="11">
    <location>
        <begin position="960"/>
        <end position="981"/>
    </location>
</feature>
<evidence type="ECO:0000256" key="1">
    <source>
        <dbReference type="ARBA" id="ARBA00004251"/>
    </source>
</evidence>
<evidence type="ECO:0000256" key="11">
    <source>
        <dbReference type="SAM" id="Phobius"/>
    </source>
</evidence>
<protein>
    <recommendedName>
        <fullName evidence="17">Leucine-rich repeat-containing N-terminal plant-type domain-containing protein</fullName>
    </recommendedName>
</protein>
<dbReference type="FunFam" id="3.80.10.10:FF:000649">
    <property type="entry name" value="Leucine Rich Repeat family protein"/>
    <property type="match status" value="1"/>
</dbReference>
<dbReference type="InterPro" id="IPR055414">
    <property type="entry name" value="LRR_R13L4/SHOC2-like"/>
</dbReference>
<dbReference type="Pfam" id="PF23598">
    <property type="entry name" value="LRR_14"/>
    <property type="match status" value="1"/>
</dbReference>
<evidence type="ECO:0000256" key="8">
    <source>
        <dbReference type="ARBA" id="ARBA00022989"/>
    </source>
</evidence>
<keyword evidence="7" id="KW-0677">Repeat</keyword>
<keyword evidence="9 11" id="KW-0472">Membrane</keyword>
<dbReference type="AlphaFoldDB" id="A0ABC9H2B6"/>
<dbReference type="InterPro" id="IPR003591">
    <property type="entry name" value="Leu-rich_rpt_typical-subtyp"/>
</dbReference>
<dbReference type="PANTHER" id="PTHR48063">
    <property type="entry name" value="LRR RECEPTOR-LIKE KINASE"/>
    <property type="match status" value="1"/>
</dbReference>
<dbReference type="SUPFAM" id="SSF52058">
    <property type="entry name" value="L domain-like"/>
    <property type="match status" value="2"/>
</dbReference>
<evidence type="ECO:0008006" key="17">
    <source>
        <dbReference type="Google" id="ProtNLM"/>
    </source>
</evidence>
<sequence length="1019" mass="113263">MTSGCSLSKQNHNAFQPTYKSTSHRNQHGSTGHLTSYTLLHLQKPVHPMHPPSANFHLLLLIAATTTCILFLVTEAGDNVLLSCIPQEREALLSFKQGITDDPAGVLDSWHGNADDCCHWRGVRCGNRTGHVLELRLGNEHAGYGYEEAALVGQISASLLGLEHLNHIDLSWNLVEGSNGRIPEFLGSFKNLKYLNLAGLQFTGSVPPQLGNLSKLQDLNLSSMSYLEQPRDLSWLTRLPLLQNLNLNKVDLSEVDDWPLVVNMIPSLRVLDLSDCSLISANQSIPHHNLTSLQELDLSMNYFDHPIASAWFWNITSLKNLNLESTHMYGHFPSKLLGIMESLQVLDISGYAYSSKGIMMPNLKNLCSLKSLNIGSSFFYGVSTEELFENLPCRCSPNKLQELHLSGNNIHGPLPTWIGKLTSLVVLDLSQNNLTGPLPVTIGHLTSLHTLGLGGNNLTGHVPVAISMLTNLTNFDLSHNNLDGVIREQHFDSLKMLKYVDLSANSLKVDISTKWRPPFRLWYADFSTCQMGPAFPAWLQWMVDIKELHISSTGISDRIPHWFSSAFSKAIFLNVSKNQLNGSLPADLGMMSVVNLDLNSNQLTGHVPSFPKNLTTMDISMNLLSGPLPANFGPNLLELFLFKNHITGQISESICNSEELTNIDLADNMLEGELPQCFGNSAITYLDLSNNSFCGSIPSSMQKCTELHVLDLSRNMFSKRLPDWIDKFVRLQFLRLSHNMFFGNIPISITNLQCLQYMDIANNSISGSLPRDLSNLSALRHKYPAGFCSKDITDDPSSLSTILKGQQLNYGSIARIIFLNMKIIDLSLNNLTDEIPEEIATLNALVNLNLSQNHFSGNVPSRIGAIESLESLDLSRNNLSGEVPASLSNLTFLSYLDLSYNNLEGRIPSGSQLDTLYAANPDMYTGNIGLCGPPLKKNCSRISASMESNLRIIKGHISEFFYLGLVCGFLVGIWVVFSVLLFKDGWRFSYFCLVDELYDKVYVLFFITWLRLIMMITAK</sequence>
<feature type="domain" description="Leucine-rich repeat-containing N-terminal plant-type" evidence="12">
    <location>
        <begin position="86"/>
        <end position="125"/>
    </location>
</feature>
<dbReference type="Proteomes" id="UP001497457">
    <property type="component" value="Chromosome 24b"/>
</dbReference>
<evidence type="ECO:0000313" key="14">
    <source>
        <dbReference type="EMBL" id="CAL4992510.1"/>
    </source>
</evidence>
<keyword evidence="10" id="KW-0325">Glycoprotein</keyword>
<dbReference type="SMART" id="SM00369">
    <property type="entry name" value="LRR_TYP"/>
    <property type="match status" value="8"/>
</dbReference>
<dbReference type="SUPFAM" id="SSF52047">
    <property type="entry name" value="RNI-like"/>
    <property type="match status" value="1"/>
</dbReference>
<comment type="similarity">
    <text evidence="2">Belongs to the RLP family.</text>
</comment>
<evidence type="ECO:0000256" key="2">
    <source>
        <dbReference type="ARBA" id="ARBA00009592"/>
    </source>
</evidence>
<evidence type="ECO:0000313" key="15">
    <source>
        <dbReference type="EMBL" id="CAM0148835.1"/>
    </source>
</evidence>
<dbReference type="FunFam" id="3.80.10.10:FF:000213">
    <property type="entry name" value="Tyrosine-sulfated glycopeptide receptor 1"/>
    <property type="match status" value="1"/>
</dbReference>
<dbReference type="InterPro" id="IPR032675">
    <property type="entry name" value="LRR_dom_sf"/>
</dbReference>
<evidence type="ECO:0000313" key="16">
    <source>
        <dbReference type="Proteomes" id="UP001497457"/>
    </source>
</evidence>
<evidence type="ECO:0000256" key="6">
    <source>
        <dbReference type="ARBA" id="ARBA00022729"/>
    </source>
</evidence>
<dbReference type="Gene3D" id="3.80.10.10">
    <property type="entry name" value="Ribonuclease Inhibitor"/>
    <property type="match status" value="4"/>
</dbReference>
<proteinExistence type="inferred from homology"/>